<dbReference type="GO" id="GO:0005829">
    <property type="term" value="C:cytosol"/>
    <property type="evidence" value="ECO:0007669"/>
    <property type="project" value="TreeGrafter"/>
</dbReference>
<evidence type="ECO:0000256" key="2">
    <source>
        <dbReference type="ARBA" id="ARBA00022679"/>
    </source>
</evidence>
<feature type="domain" description="4'-phosphopantetheinyl transferase" evidence="3">
    <location>
        <begin position="116"/>
        <end position="193"/>
    </location>
</feature>
<dbReference type="Pfam" id="PF22624">
    <property type="entry name" value="AASDHPPT_N"/>
    <property type="match status" value="1"/>
</dbReference>
<sequence length="265" mass="29989">MMFNLFFVGWCSSDPLLDKLYKNSLSTVDLESQARIKRFYHRVDACRTLIGRLLVRVMLKERGVSLDTVAFTVTTAGKPYITAQTLNPPVAYNITHDNNLVAMAFAPGVQNPPAFSIGIDVMKIRVPGRETFTSFVNTVEDQLTPFEQRLLEDSVPESERLKIFFWIWTLKEAYTKALGLGLGFDFRRIEFDVAKRLVRVDGDIPDGWRFNMFVLTDEEDLYQGVVAEYVGGIVTEVVESVDNPDWLKVYDAVPFTEGAVGVLKP</sequence>
<dbReference type="Pfam" id="PF01648">
    <property type="entry name" value="ACPS"/>
    <property type="match status" value="1"/>
</dbReference>
<dbReference type="InterPro" id="IPR055066">
    <property type="entry name" value="AASDHPPT_N"/>
</dbReference>
<dbReference type="InterPro" id="IPR037143">
    <property type="entry name" value="4-PPantetheinyl_Trfase_dom_sf"/>
</dbReference>
<dbReference type="STRING" id="685588.A0A067TWF3"/>
<dbReference type="GO" id="GO:0000287">
    <property type="term" value="F:magnesium ion binding"/>
    <property type="evidence" value="ECO:0007669"/>
    <property type="project" value="InterPro"/>
</dbReference>
<gene>
    <name evidence="5" type="ORF">GALMADRAFT_235442</name>
</gene>
<dbReference type="EC" id="2.7.8.7" evidence="1"/>
<dbReference type="InterPro" id="IPR008278">
    <property type="entry name" value="4-PPantetheinyl_Trfase_dom"/>
</dbReference>
<dbReference type="GO" id="GO:0019878">
    <property type="term" value="P:lysine biosynthetic process via aminoadipic acid"/>
    <property type="evidence" value="ECO:0007669"/>
    <property type="project" value="TreeGrafter"/>
</dbReference>
<dbReference type="PANTHER" id="PTHR12215:SF10">
    <property type="entry name" value="L-AMINOADIPATE-SEMIALDEHYDE DEHYDROGENASE-PHOSPHOPANTETHEINYL TRANSFERASE"/>
    <property type="match status" value="1"/>
</dbReference>
<dbReference type="PANTHER" id="PTHR12215">
    <property type="entry name" value="PHOSPHOPANTETHEINE TRANSFERASE"/>
    <property type="match status" value="1"/>
</dbReference>
<name>A0A067TWF3_GALM3</name>
<evidence type="ECO:0000256" key="1">
    <source>
        <dbReference type="ARBA" id="ARBA00013172"/>
    </source>
</evidence>
<evidence type="ECO:0000313" key="6">
    <source>
        <dbReference type="Proteomes" id="UP000027222"/>
    </source>
</evidence>
<reference evidence="6" key="1">
    <citation type="journal article" date="2014" name="Proc. Natl. Acad. Sci. U.S.A.">
        <title>Extensive sampling of basidiomycete genomes demonstrates inadequacy of the white-rot/brown-rot paradigm for wood decay fungi.</title>
        <authorList>
            <person name="Riley R."/>
            <person name="Salamov A.A."/>
            <person name="Brown D.W."/>
            <person name="Nagy L.G."/>
            <person name="Floudas D."/>
            <person name="Held B.W."/>
            <person name="Levasseur A."/>
            <person name="Lombard V."/>
            <person name="Morin E."/>
            <person name="Otillar R."/>
            <person name="Lindquist E.A."/>
            <person name="Sun H."/>
            <person name="LaButti K.M."/>
            <person name="Schmutz J."/>
            <person name="Jabbour D."/>
            <person name="Luo H."/>
            <person name="Baker S.E."/>
            <person name="Pisabarro A.G."/>
            <person name="Walton J.D."/>
            <person name="Blanchette R.A."/>
            <person name="Henrissat B."/>
            <person name="Martin F."/>
            <person name="Cullen D."/>
            <person name="Hibbett D.S."/>
            <person name="Grigoriev I.V."/>
        </authorList>
    </citation>
    <scope>NUCLEOTIDE SEQUENCE [LARGE SCALE GENOMIC DNA]</scope>
    <source>
        <strain evidence="6">CBS 339.88</strain>
    </source>
</reference>
<evidence type="ECO:0000259" key="3">
    <source>
        <dbReference type="Pfam" id="PF01648"/>
    </source>
</evidence>
<keyword evidence="2" id="KW-0808">Transferase</keyword>
<dbReference type="OrthoDB" id="26719at2759"/>
<dbReference type="EMBL" id="KL142368">
    <property type="protein sequence ID" value="KDR83353.1"/>
    <property type="molecule type" value="Genomic_DNA"/>
</dbReference>
<proteinExistence type="predicted"/>
<evidence type="ECO:0000259" key="4">
    <source>
        <dbReference type="Pfam" id="PF22624"/>
    </source>
</evidence>
<accession>A0A067TWF3</accession>
<dbReference type="Proteomes" id="UP000027222">
    <property type="component" value="Unassembled WGS sequence"/>
</dbReference>
<dbReference type="Gene3D" id="3.90.470.20">
    <property type="entry name" value="4'-phosphopantetheinyl transferase domain"/>
    <property type="match status" value="2"/>
</dbReference>
<dbReference type="AlphaFoldDB" id="A0A067TWF3"/>
<protein>
    <recommendedName>
        <fullName evidence="1">holo-[acyl-carrier-protein] synthase</fullName>
        <ecNumber evidence="1">2.7.8.7</ecNumber>
    </recommendedName>
</protein>
<evidence type="ECO:0000313" key="5">
    <source>
        <dbReference type="EMBL" id="KDR83353.1"/>
    </source>
</evidence>
<dbReference type="InterPro" id="IPR050559">
    <property type="entry name" value="P-Pant_transferase_sf"/>
</dbReference>
<feature type="domain" description="4'-phosphopantetheinyl transferase N-terminal" evidence="4">
    <location>
        <begin position="21"/>
        <end position="104"/>
    </location>
</feature>
<keyword evidence="6" id="KW-1185">Reference proteome</keyword>
<dbReference type="HOGENOM" id="CLU_057011_3_1_1"/>
<organism evidence="5 6">
    <name type="scientific">Galerina marginata (strain CBS 339.88)</name>
    <dbReference type="NCBI Taxonomy" id="685588"/>
    <lineage>
        <taxon>Eukaryota</taxon>
        <taxon>Fungi</taxon>
        <taxon>Dikarya</taxon>
        <taxon>Basidiomycota</taxon>
        <taxon>Agaricomycotina</taxon>
        <taxon>Agaricomycetes</taxon>
        <taxon>Agaricomycetidae</taxon>
        <taxon>Agaricales</taxon>
        <taxon>Agaricineae</taxon>
        <taxon>Strophariaceae</taxon>
        <taxon>Galerina</taxon>
    </lineage>
</organism>
<dbReference type="GO" id="GO:0008897">
    <property type="term" value="F:holo-[acyl-carrier-protein] synthase activity"/>
    <property type="evidence" value="ECO:0007669"/>
    <property type="project" value="UniProtKB-EC"/>
</dbReference>
<dbReference type="SUPFAM" id="SSF56214">
    <property type="entry name" value="4'-phosphopantetheinyl transferase"/>
    <property type="match status" value="2"/>
</dbReference>